<keyword evidence="1" id="KW-0812">Transmembrane</keyword>
<dbReference type="Pfam" id="PF11927">
    <property type="entry name" value="HODM_asu-like"/>
    <property type="match status" value="1"/>
</dbReference>
<protein>
    <submittedName>
        <fullName evidence="2">Uncharacterized protein</fullName>
    </submittedName>
</protein>
<dbReference type="GeneID" id="66099499"/>
<keyword evidence="3" id="KW-1185">Reference proteome</keyword>
<organism evidence="2 3">
    <name type="scientific">Guyanagaster necrorhizus</name>
    <dbReference type="NCBI Taxonomy" id="856835"/>
    <lineage>
        <taxon>Eukaryota</taxon>
        <taxon>Fungi</taxon>
        <taxon>Dikarya</taxon>
        <taxon>Basidiomycota</taxon>
        <taxon>Agaricomycotina</taxon>
        <taxon>Agaricomycetes</taxon>
        <taxon>Agaricomycetidae</taxon>
        <taxon>Agaricales</taxon>
        <taxon>Marasmiineae</taxon>
        <taxon>Physalacriaceae</taxon>
        <taxon>Guyanagaster</taxon>
    </lineage>
</organism>
<dbReference type="OrthoDB" id="497541at2759"/>
<evidence type="ECO:0000313" key="3">
    <source>
        <dbReference type="Proteomes" id="UP000812287"/>
    </source>
</evidence>
<proteinExistence type="predicted"/>
<evidence type="ECO:0000313" key="2">
    <source>
        <dbReference type="EMBL" id="KAG7445921.1"/>
    </source>
</evidence>
<dbReference type="InterPro" id="IPR021848">
    <property type="entry name" value="HODM_asu-like"/>
</dbReference>
<evidence type="ECO:0000256" key="1">
    <source>
        <dbReference type="SAM" id="Phobius"/>
    </source>
</evidence>
<accession>A0A9P7VR52</accession>
<dbReference type="EMBL" id="MU250535">
    <property type="protein sequence ID" value="KAG7445921.1"/>
    <property type="molecule type" value="Genomic_DNA"/>
</dbReference>
<dbReference type="AlphaFoldDB" id="A0A9P7VR52"/>
<keyword evidence="1" id="KW-1133">Transmembrane helix</keyword>
<sequence length="559" mass="63313">MPQWADKRKAFTQAQRMRIQVHSYFALNIHVLCDFCIIGTMIAIGPSLFNSVRLFSACIMFDSDLDQRVSSGISAGTPTGLQEGIYTLFDPRGISLLIKDTVVMGDRYFSLLGDKLSEFLTPKSGIVILLLTVVTSLALRSEKRKPSSVVGSTKTSSNAVDINEERVPGEWTPRVFQYPPVPPCPLDLPDIKPILYRPFRWGQYHVTMGTRSMPWEDWIEIDNTYARYQRIREHRMNTKDGDVLRLLPASPGVKSGYDAGKPIELVHELAEYLHKRYPTAFHVTRMTESSQSPIKTIYVVPVDINYDLPPPLLLDSKESPLVIRSVEMEEAENAMKIAASLVQDDLAIMVEGSDDRYYFQGGAICVAGNWRLRDKIGLAMEDIHVTVPQYREKLHVSLTRFFRRLPVDKPVIRNNYSIQIVPPTYNGDGLVDPEELAWSSVLNGPETEFEHRHGRQTEPPLVTPETLRLRTERQTLRRLPLSGAIIFGIRTYVIAVETLAKEPAVPGRMASAVRGWPESVRAYKAGSIYGDILLEYLDRCAQEQEEKGIVEDPMRKYPF</sequence>
<comment type="caution">
    <text evidence="2">The sequence shown here is derived from an EMBL/GenBank/DDBJ whole genome shotgun (WGS) entry which is preliminary data.</text>
</comment>
<keyword evidence="1" id="KW-0472">Membrane</keyword>
<dbReference type="RefSeq" id="XP_043039421.1">
    <property type="nucleotide sequence ID" value="XM_043177212.1"/>
</dbReference>
<name>A0A9P7VR52_9AGAR</name>
<feature type="transmembrane region" description="Helical" evidence="1">
    <location>
        <begin position="21"/>
        <end position="44"/>
    </location>
</feature>
<gene>
    <name evidence="2" type="ORF">BT62DRAFT_1006104</name>
</gene>
<dbReference type="Proteomes" id="UP000812287">
    <property type="component" value="Unassembled WGS sequence"/>
</dbReference>
<reference evidence="2" key="1">
    <citation type="submission" date="2020-11" db="EMBL/GenBank/DDBJ databases">
        <title>Adaptations for nitrogen fixation in a non-lichenized fungal sporocarp promotes dispersal by wood-feeding termites.</title>
        <authorList>
            <consortium name="DOE Joint Genome Institute"/>
            <person name="Koch R.A."/>
            <person name="Yoon G."/>
            <person name="Arayal U."/>
            <person name="Lail K."/>
            <person name="Amirebrahimi M."/>
            <person name="Labutti K."/>
            <person name="Lipzen A."/>
            <person name="Riley R."/>
            <person name="Barry K."/>
            <person name="Henrissat B."/>
            <person name="Grigoriev I.V."/>
            <person name="Herr J.R."/>
            <person name="Aime M.C."/>
        </authorList>
    </citation>
    <scope>NUCLEOTIDE SEQUENCE</scope>
    <source>
        <strain evidence="2">MCA 3950</strain>
    </source>
</reference>